<dbReference type="CDD" id="cd00130">
    <property type="entry name" value="PAS"/>
    <property type="match status" value="2"/>
</dbReference>
<reference evidence="10 11" key="1">
    <citation type="submission" date="2024-04" db="EMBL/GenBank/DDBJ databases">
        <title>Draft genome sequence of Sessilibacter corallicola NBRC 116591.</title>
        <authorList>
            <person name="Miyakawa T."/>
            <person name="Kusuya Y."/>
            <person name="Miura T."/>
        </authorList>
    </citation>
    <scope>NUCLEOTIDE SEQUENCE [LARGE SCALE GENOMIC DNA]</scope>
    <source>
        <strain evidence="10 11">KU-00831-HH</strain>
    </source>
</reference>
<evidence type="ECO:0000256" key="1">
    <source>
        <dbReference type="ARBA" id="ARBA00000085"/>
    </source>
</evidence>
<dbReference type="InterPro" id="IPR001610">
    <property type="entry name" value="PAC"/>
</dbReference>
<dbReference type="InterPro" id="IPR011006">
    <property type="entry name" value="CheY-like_superfamily"/>
</dbReference>
<comment type="caution">
    <text evidence="10">The sequence shown here is derived from an EMBL/GenBank/DDBJ whole genome shotgun (WGS) entry which is preliminary data.</text>
</comment>
<dbReference type="InterPro" id="IPR013655">
    <property type="entry name" value="PAS_fold_3"/>
</dbReference>
<dbReference type="NCBIfam" id="TIGR00229">
    <property type="entry name" value="sensory_box"/>
    <property type="match status" value="2"/>
</dbReference>
<dbReference type="PROSITE" id="PS50110">
    <property type="entry name" value="RESPONSE_REGULATORY"/>
    <property type="match status" value="1"/>
</dbReference>
<organism evidence="10 11">
    <name type="scientific">Sessilibacter corallicola</name>
    <dbReference type="NCBI Taxonomy" id="2904075"/>
    <lineage>
        <taxon>Bacteria</taxon>
        <taxon>Pseudomonadati</taxon>
        <taxon>Pseudomonadota</taxon>
        <taxon>Gammaproteobacteria</taxon>
        <taxon>Cellvibrionales</taxon>
        <taxon>Cellvibrionaceae</taxon>
        <taxon>Sessilibacter</taxon>
    </lineage>
</organism>
<keyword evidence="3 6" id="KW-0597">Phosphoprotein</keyword>
<dbReference type="InterPro" id="IPR036097">
    <property type="entry name" value="HisK_dim/P_sf"/>
</dbReference>
<dbReference type="PANTHER" id="PTHR43047:SF72">
    <property type="entry name" value="OSMOSENSING HISTIDINE PROTEIN KINASE SLN1"/>
    <property type="match status" value="1"/>
</dbReference>
<dbReference type="Gene3D" id="3.40.50.2300">
    <property type="match status" value="1"/>
</dbReference>
<dbReference type="RefSeq" id="WP_353303179.1">
    <property type="nucleotide sequence ID" value="NZ_BAABWN010000007.1"/>
</dbReference>
<feature type="domain" description="Response regulatory" evidence="8">
    <location>
        <begin position="598"/>
        <end position="715"/>
    </location>
</feature>
<evidence type="ECO:0000256" key="4">
    <source>
        <dbReference type="ARBA" id="ARBA00022679"/>
    </source>
</evidence>
<dbReference type="Pfam" id="PF02518">
    <property type="entry name" value="HATPase_c"/>
    <property type="match status" value="1"/>
</dbReference>
<keyword evidence="11" id="KW-1185">Reference proteome</keyword>
<dbReference type="SMART" id="SM00388">
    <property type="entry name" value="HisKA"/>
    <property type="match status" value="1"/>
</dbReference>
<dbReference type="SMART" id="SM00387">
    <property type="entry name" value="HATPase_c"/>
    <property type="match status" value="1"/>
</dbReference>
<dbReference type="InterPro" id="IPR000014">
    <property type="entry name" value="PAS"/>
</dbReference>
<dbReference type="InterPro" id="IPR000700">
    <property type="entry name" value="PAS-assoc_C"/>
</dbReference>
<feature type="domain" description="PAC" evidence="9">
    <location>
        <begin position="150"/>
        <end position="202"/>
    </location>
</feature>
<dbReference type="SUPFAM" id="SSF55874">
    <property type="entry name" value="ATPase domain of HSP90 chaperone/DNA topoisomerase II/histidine kinase"/>
    <property type="match status" value="1"/>
</dbReference>
<comment type="catalytic activity">
    <reaction evidence="1">
        <text>ATP + protein L-histidine = ADP + protein N-phospho-L-histidine.</text>
        <dbReference type="EC" id="2.7.13.3"/>
    </reaction>
</comment>
<accession>A0ABQ0A9Y3</accession>
<feature type="domain" description="Histidine kinase" evidence="7">
    <location>
        <begin position="351"/>
        <end position="569"/>
    </location>
</feature>
<evidence type="ECO:0000259" key="8">
    <source>
        <dbReference type="PROSITE" id="PS50110"/>
    </source>
</evidence>
<evidence type="ECO:0000259" key="9">
    <source>
        <dbReference type="PROSITE" id="PS50113"/>
    </source>
</evidence>
<dbReference type="InterPro" id="IPR001789">
    <property type="entry name" value="Sig_transdc_resp-reg_receiver"/>
</dbReference>
<feature type="domain" description="PAC" evidence="9">
    <location>
        <begin position="281"/>
        <end position="333"/>
    </location>
</feature>
<gene>
    <name evidence="10" type="ORF">NBRC116591_22800</name>
</gene>
<dbReference type="EMBL" id="BAABWN010000007">
    <property type="protein sequence ID" value="GAA6168469.1"/>
    <property type="molecule type" value="Genomic_DNA"/>
</dbReference>
<dbReference type="InterPro" id="IPR005467">
    <property type="entry name" value="His_kinase_dom"/>
</dbReference>
<dbReference type="Pfam" id="PF08447">
    <property type="entry name" value="PAS_3"/>
    <property type="match status" value="2"/>
</dbReference>
<dbReference type="SMART" id="SM00448">
    <property type="entry name" value="REC"/>
    <property type="match status" value="1"/>
</dbReference>
<dbReference type="PROSITE" id="PS50109">
    <property type="entry name" value="HIS_KIN"/>
    <property type="match status" value="1"/>
</dbReference>
<dbReference type="CDD" id="cd00082">
    <property type="entry name" value="HisKA"/>
    <property type="match status" value="1"/>
</dbReference>
<evidence type="ECO:0000256" key="5">
    <source>
        <dbReference type="ARBA" id="ARBA00022777"/>
    </source>
</evidence>
<dbReference type="InterPro" id="IPR003594">
    <property type="entry name" value="HATPase_dom"/>
</dbReference>
<evidence type="ECO:0000256" key="6">
    <source>
        <dbReference type="PROSITE-ProRule" id="PRU00169"/>
    </source>
</evidence>
<dbReference type="Gene3D" id="1.10.287.130">
    <property type="match status" value="1"/>
</dbReference>
<dbReference type="EC" id="2.7.13.3" evidence="2"/>
<protein>
    <recommendedName>
        <fullName evidence="2">histidine kinase</fullName>
        <ecNumber evidence="2">2.7.13.3</ecNumber>
    </recommendedName>
</protein>
<dbReference type="Pfam" id="PF00512">
    <property type="entry name" value="HisKA"/>
    <property type="match status" value="1"/>
</dbReference>
<dbReference type="Gene3D" id="3.30.565.10">
    <property type="entry name" value="Histidine kinase-like ATPase, C-terminal domain"/>
    <property type="match status" value="1"/>
</dbReference>
<dbReference type="PROSITE" id="PS50113">
    <property type="entry name" value="PAC"/>
    <property type="match status" value="2"/>
</dbReference>
<keyword evidence="5" id="KW-0418">Kinase</keyword>
<proteinExistence type="predicted"/>
<dbReference type="InterPro" id="IPR036890">
    <property type="entry name" value="HATPase_C_sf"/>
</dbReference>
<dbReference type="SUPFAM" id="SSF55785">
    <property type="entry name" value="PYP-like sensor domain (PAS domain)"/>
    <property type="match status" value="2"/>
</dbReference>
<evidence type="ECO:0000313" key="11">
    <source>
        <dbReference type="Proteomes" id="UP001465153"/>
    </source>
</evidence>
<evidence type="ECO:0000256" key="2">
    <source>
        <dbReference type="ARBA" id="ARBA00012438"/>
    </source>
</evidence>
<dbReference type="SMART" id="SM00086">
    <property type="entry name" value="PAC"/>
    <property type="match status" value="2"/>
</dbReference>
<dbReference type="InterPro" id="IPR003661">
    <property type="entry name" value="HisK_dim/P_dom"/>
</dbReference>
<dbReference type="SUPFAM" id="SSF47384">
    <property type="entry name" value="Homodimeric domain of signal transducing histidine kinase"/>
    <property type="match status" value="1"/>
</dbReference>
<dbReference type="InterPro" id="IPR035965">
    <property type="entry name" value="PAS-like_dom_sf"/>
</dbReference>
<dbReference type="SUPFAM" id="SSF52172">
    <property type="entry name" value="CheY-like"/>
    <property type="match status" value="1"/>
</dbReference>
<name>A0ABQ0A9Y3_9GAMM</name>
<dbReference type="PANTHER" id="PTHR43047">
    <property type="entry name" value="TWO-COMPONENT HISTIDINE PROTEIN KINASE"/>
    <property type="match status" value="1"/>
</dbReference>
<dbReference type="Proteomes" id="UP001465153">
    <property type="component" value="Unassembled WGS sequence"/>
</dbReference>
<evidence type="ECO:0000259" key="7">
    <source>
        <dbReference type="PROSITE" id="PS50109"/>
    </source>
</evidence>
<feature type="modified residue" description="4-aspartylphosphate" evidence="6">
    <location>
        <position position="648"/>
    </location>
</feature>
<sequence>MADDKKSQSSDRLKEAIRVAKDSYSKGTSIPDALAHHRGSLSVPVIPGLQPPMVPGIPGVGQHSIQHEIQSMSERFSRMQYIDGFGFWEWNLEKESFRVFPGNLWDSMGYKEKDIDRVKTIELAFTLVHENDKDKLRKCLRDHFSNNTKYSAAYRMRNRDGSYRWVQAEASSIRDKNNRVIYFAGVNYDITEEKKIESALRDSQARFRRILESSNDGVWEWNTFEKKLSYSQGCWAMLGFPKKDSDMGRGQMRRWLERIHPEDRDQVESEMTGKLNKFQPFDIEYRILNNTNDWMWLRTRGDVLTNSEGEVEFMSGANVDITELKRSEARSIKATTLAENANRAKSEFLSSMSHELRTPMNAILGFTQLFDTAKNLTTDQKENISEIRRAGNQLLRLINNVLELSKIEAGKASVSIRPVPIHSVIEEVFSQCTDLAKKSSVSLNFEPHHLKNAFVRADRASLKQSLIKLVSNGVIYNRSGGRVIVSLVETANKFLVISVRDTGRGIPKSVQANLFEPFSEQQDILAKPTGNGVGLVICKKLVELMGGNIEFDSEEGAGSCFQIQLPIEKNVVDDSDTSESVEISKFLNFDNQLFKDKTVLFVDDDSKCRNWLGTYFKNFQGLKYETADEGIKGLFKARNLLPNIIFYDLHMPGIDGYEVIKILKSDPNTQNIPVVALSEIHGRKEIQSALEAGFSDLLPKPLDVEQLTVVASQLVND</sequence>
<evidence type="ECO:0000256" key="3">
    <source>
        <dbReference type="ARBA" id="ARBA00022553"/>
    </source>
</evidence>
<dbReference type="InterPro" id="IPR004358">
    <property type="entry name" value="Sig_transdc_His_kin-like_C"/>
</dbReference>
<dbReference type="Pfam" id="PF00072">
    <property type="entry name" value="Response_reg"/>
    <property type="match status" value="1"/>
</dbReference>
<dbReference type="Gene3D" id="3.30.450.20">
    <property type="entry name" value="PAS domain"/>
    <property type="match status" value="2"/>
</dbReference>
<evidence type="ECO:0000313" key="10">
    <source>
        <dbReference type="EMBL" id="GAA6168469.1"/>
    </source>
</evidence>
<keyword evidence="4" id="KW-0808">Transferase</keyword>
<dbReference type="PRINTS" id="PR00344">
    <property type="entry name" value="BCTRLSENSOR"/>
</dbReference>